<evidence type="ECO:0000313" key="3">
    <source>
        <dbReference type="Proteomes" id="UP000051027"/>
    </source>
</evidence>
<dbReference type="InterPro" id="IPR018643">
    <property type="entry name" value="DUF2069_membrane"/>
</dbReference>
<evidence type="ECO:0000313" key="2">
    <source>
        <dbReference type="EMBL" id="KRO95529.1"/>
    </source>
</evidence>
<accession>A0A0R2U7M5</accession>
<keyword evidence="1" id="KW-0472">Membrane</keyword>
<dbReference type="EMBL" id="LICS01000027">
    <property type="protein sequence ID" value="KRO95529.1"/>
    <property type="molecule type" value="Genomic_DNA"/>
</dbReference>
<sequence>MNLRKLFISLSGALLLTHASNSVIIGTPWIGIVIWSFPLSIFLLQAWLKPSARVYQIFSFIILLYFMTTCLIVFGLPNASLLSWLELIEIVCVFFVAVYAAREQLRNVKQT</sequence>
<keyword evidence="1" id="KW-1133">Transmembrane helix</keyword>
<feature type="transmembrane region" description="Helical" evidence="1">
    <location>
        <begin position="55"/>
        <end position="76"/>
    </location>
</feature>
<dbReference type="AlphaFoldDB" id="A0A0R2U7M5"/>
<feature type="transmembrane region" description="Helical" evidence="1">
    <location>
        <begin position="82"/>
        <end position="101"/>
    </location>
</feature>
<comment type="caution">
    <text evidence="2">The sequence shown here is derived from an EMBL/GenBank/DDBJ whole genome shotgun (WGS) entry which is preliminary data.</text>
</comment>
<keyword evidence="1" id="KW-0812">Transmembrane</keyword>
<dbReference type="STRING" id="1655612.ABS10_01010"/>
<dbReference type="Pfam" id="PF09842">
    <property type="entry name" value="DUF2069"/>
    <property type="match status" value="1"/>
</dbReference>
<name>A0A0R2U7M5_9GAMM</name>
<evidence type="ECO:0000256" key="1">
    <source>
        <dbReference type="SAM" id="Phobius"/>
    </source>
</evidence>
<protein>
    <recommendedName>
        <fullName evidence="4">DUF2069 domain-containing protein</fullName>
    </recommendedName>
</protein>
<proteinExistence type="predicted"/>
<gene>
    <name evidence="2" type="ORF">ABS10_01010</name>
</gene>
<feature type="transmembrane region" description="Helical" evidence="1">
    <location>
        <begin position="29"/>
        <end position="48"/>
    </location>
</feature>
<organism evidence="2 3">
    <name type="scientific">SAR86 cluster bacterium BACL1 MAG-120820-bin45</name>
    <dbReference type="NCBI Taxonomy" id="1655612"/>
    <lineage>
        <taxon>Bacteria</taxon>
        <taxon>Pseudomonadati</taxon>
        <taxon>Pseudomonadota</taxon>
        <taxon>Gammaproteobacteria</taxon>
        <taxon>SAR86 cluster</taxon>
    </lineage>
</organism>
<reference evidence="2 3" key="1">
    <citation type="submission" date="2015-10" db="EMBL/GenBank/DDBJ databases">
        <title>Metagenome-Assembled Genomes uncover a global brackish microbiome.</title>
        <authorList>
            <person name="Hugerth L.W."/>
            <person name="Larsson J."/>
            <person name="Alneberg J."/>
            <person name="Lindh M.V."/>
            <person name="Legrand C."/>
            <person name="Pinhassi J."/>
            <person name="Andersson A.F."/>
        </authorList>
    </citation>
    <scope>NUCLEOTIDE SEQUENCE [LARGE SCALE GENOMIC DNA]</scope>
    <source>
        <strain evidence="2">BACL1 MAG-120820-bin45</strain>
    </source>
</reference>
<evidence type="ECO:0008006" key="4">
    <source>
        <dbReference type="Google" id="ProtNLM"/>
    </source>
</evidence>
<dbReference type="Proteomes" id="UP000051027">
    <property type="component" value="Unassembled WGS sequence"/>
</dbReference>